<feature type="compositionally biased region" description="Low complexity" evidence="5">
    <location>
        <begin position="61"/>
        <end position="76"/>
    </location>
</feature>
<dbReference type="Pfam" id="PF20652">
    <property type="entry name" value="Sec8_C"/>
    <property type="match status" value="1"/>
</dbReference>
<feature type="region of interest" description="Disordered" evidence="5">
    <location>
        <begin position="539"/>
        <end position="561"/>
    </location>
</feature>
<dbReference type="GO" id="GO:0006904">
    <property type="term" value="P:vesicle docking involved in exocytosis"/>
    <property type="evidence" value="ECO:0007669"/>
    <property type="project" value="InterPro"/>
</dbReference>
<feature type="region of interest" description="Disordered" evidence="5">
    <location>
        <begin position="1426"/>
        <end position="1449"/>
    </location>
</feature>
<dbReference type="EMBL" id="PGCI01000644">
    <property type="protein sequence ID" value="PLW23057.1"/>
    <property type="molecule type" value="Genomic_DNA"/>
</dbReference>
<proteinExistence type="inferred from homology"/>
<feature type="region of interest" description="Disordered" evidence="5">
    <location>
        <begin position="612"/>
        <end position="631"/>
    </location>
</feature>
<comment type="caution">
    <text evidence="9">The sequence shown here is derived from an EMBL/GenBank/DDBJ whole genome shotgun (WGS) entry which is preliminary data.</text>
</comment>
<keyword evidence="3 4" id="KW-0653">Protein transport</keyword>
<feature type="domain" description="Exocyst complex component Sec8 N-terminal" evidence="6">
    <location>
        <begin position="327"/>
        <end position="444"/>
    </location>
</feature>
<evidence type="ECO:0000256" key="1">
    <source>
        <dbReference type="ARBA" id="ARBA00022448"/>
    </source>
</evidence>
<keyword evidence="1 4" id="KW-0813">Transport</keyword>
<keyword evidence="2 4" id="KW-0268">Exocytosis</keyword>
<evidence type="ECO:0000259" key="6">
    <source>
        <dbReference type="Pfam" id="PF04048"/>
    </source>
</evidence>
<evidence type="ECO:0000259" key="7">
    <source>
        <dbReference type="Pfam" id="PF20652"/>
    </source>
</evidence>
<accession>A0A2N5TC11</accession>
<feature type="compositionally biased region" description="Polar residues" evidence="5">
    <location>
        <begin position="232"/>
        <end position="249"/>
    </location>
</feature>
<feature type="compositionally biased region" description="Basic and acidic residues" evidence="5">
    <location>
        <begin position="1521"/>
        <end position="1531"/>
    </location>
</feature>
<dbReference type="Pfam" id="PF04048">
    <property type="entry name" value="Sec8_N"/>
    <property type="match status" value="1"/>
</dbReference>
<dbReference type="PANTHER" id="PTHR14146:SF0">
    <property type="entry name" value="EXOCYST COMPLEX COMPONENT 4"/>
    <property type="match status" value="1"/>
</dbReference>
<dbReference type="GO" id="GO:0015031">
    <property type="term" value="P:protein transport"/>
    <property type="evidence" value="ECO:0007669"/>
    <property type="project" value="UniProtKB-KW"/>
</dbReference>
<feature type="region of interest" description="Disordered" evidence="5">
    <location>
        <begin position="1513"/>
        <end position="1550"/>
    </location>
</feature>
<feature type="compositionally biased region" description="Acidic residues" evidence="5">
    <location>
        <begin position="1575"/>
        <end position="1587"/>
    </location>
</feature>
<keyword evidence="10" id="KW-1185">Reference proteome</keyword>
<dbReference type="PANTHER" id="PTHR14146">
    <property type="entry name" value="EXOCYST COMPLEX COMPONENT 4"/>
    <property type="match status" value="1"/>
</dbReference>
<comment type="function">
    <text evidence="4">Component of the exocyst complex involved in the docking of exocytic vesicles with fusion sites on the plasma membrane.</text>
</comment>
<organism evidence="9 11">
    <name type="scientific">Puccinia coronata f. sp. avenae</name>
    <dbReference type="NCBI Taxonomy" id="200324"/>
    <lineage>
        <taxon>Eukaryota</taxon>
        <taxon>Fungi</taxon>
        <taxon>Dikarya</taxon>
        <taxon>Basidiomycota</taxon>
        <taxon>Pucciniomycotina</taxon>
        <taxon>Pucciniomycetes</taxon>
        <taxon>Pucciniales</taxon>
        <taxon>Pucciniaceae</taxon>
        <taxon>Puccinia</taxon>
    </lineage>
</organism>
<dbReference type="GO" id="GO:0090522">
    <property type="term" value="P:vesicle tethering involved in exocytosis"/>
    <property type="evidence" value="ECO:0007669"/>
    <property type="project" value="UniProtKB-UniRule"/>
</dbReference>
<evidence type="ECO:0000256" key="4">
    <source>
        <dbReference type="RuleBase" id="RU367079"/>
    </source>
</evidence>
<feature type="compositionally biased region" description="Low complexity" evidence="5">
    <location>
        <begin position="98"/>
        <end position="108"/>
    </location>
</feature>
<gene>
    <name evidence="8" type="ORF">PCANC_22771</name>
    <name evidence="9" type="ORF">PCASD_11048</name>
</gene>
<dbReference type="OrthoDB" id="272977at2759"/>
<feature type="compositionally biased region" description="Polar residues" evidence="5">
    <location>
        <begin position="551"/>
        <end position="561"/>
    </location>
</feature>
<dbReference type="Proteomes" id="UP000235388">
    <property type="component" value="Unassembled WGS sequence"/>
</dbReference>
<evidence type="ECO:0000256" key="5">
    <source>
        <dbReference type="SAM" id="MobiDB-lite"/>
    </source>
</evidence>
<dbReference type="EMBL" id="PGCJ01001077">
    <property type="protein sequence ID" value="PLW10031.1"/>
    <property type="molecule type" value="Genomic_DNA"/>
</dbReference>
<evidence type="ECO:0000313" key="11">
    <source>
        <dbReference type="Proteomes" id="UP000235392"/>
    </source>
</evidence>
<feature type="region of interest" description="Disordered" evidence="5">
    <location>
        <begin position="1"/>
        <end position="190"/>
    </location>
</feature>
<sequence>MSRTRDLRAFPPQTPKGQSTESTRSPQTFRSPGSEREDPSLAPGSAPPMRPQRSAARHPGIVISNPSSAAIPSASRQPPPLGPPYEGGQYHHTRGRSDSSNQPGSSNSTRPTPSGSNNRLYQAINNRPDLPRAPNSTSRIQANGNGYLDRNYRARDDDYPSSDPRYFNDNQNRPSTASSTHSFDNEGNRDLLSASDLKDAKRMHGARNAIEAFSSQGEKRSNQKARLVRSPPQDQSESRTIPSMFNDQSYPRTAGFGEIERVLEKIKLHWDASGIAGSSNQDEPFGYSVTSTPFSAVALALDLLDSENPELSKSASRAKNMINTKGGLIPSLSSFLQLKVELEKALQLTIQGNYRQFDASVNCYKLTKVSIDSSFKKVAELKSKLLECRATLGNGSPSSAFNNAVGGKGTEMKLLQARRELLREMLKLIDTIDRLKQVPERLESLISSKSFLSATVLLVRSLKVINKPELAEIGGLSDLRTYLVNQESVMFEILIEELHSHLYLKNYFCNTKWRAYRPGQVTLPVTHTPNESSTAPFGFPFEPDPTAAHPSHQSDIQNSNTPSGPIPYLRSYLNDLMTQPQSNPLEEEADLFLELSTSSLHSELGNGHARRISTAHSGLGGTKKRRNQSTNPELDSFKYIESLIESFAVLGKLSLGLDTILQRVPVEVYALVETTLNEVDERHENTKRFFRSSSANKNALKSTMNMIILMLTTSQTSPPGNPVQKSAVNRTSQRFSLFKFSDNELRELESVIYILQDFFWTLYSKFDATLQSFRVLHEVSLRISERKSFKEEGMESNLVLFSLLEVWKPIQSELLALIHAYLTESGDDQFAGTDKMQANANNKPSANTSTTRNPMASIAEVLKIGLGGTTSTVNTAWKDSNKQLFKFKDAGLKQTQKDFKAHEDNLYSALRASVPGLVLDSTTGNSRANSAVVLTTGIMMTDDSSGARGNSTHKLLVQPDAFHIAHLFKPTLEFLKRAKEVLPSGVVMISNDHPSHSSAPLSAGDDTSPIPIAAREDWDENSQMNLSQFGGFSGFLDEFVLHTFLPQLEEKVIQMFEHSVNAPDAFQDDTSQQHEASTHDSLSHWQKLTSQAPVAKSLRAIVALIECLGNLVQSTSFHQEKYGRLMISIVVQYYQKCHERFKELVVRESAETASIADEANPHANLKLAADWAQRPDMIVHLTKLKSTSHDNTRMKRGLKKLCKTEERYLSCRTTLAPTDLIQSPKKVAALAHLYSTLLSFMSFIRRLGSTVKPVPDSEGESGLQTENLEAEWSQEFGPTHRTSGFRIPLTHNLMRRFQLVHRSFSTLAQTILFTIHLEFRLETYYHIEQAFVRGNYLLSRSDSVEPDSKIIELNSLINTYSEYSVIKSLTRHDDRRFPFLGLVNLIDDLMIMNVKQLTLANEIGFKKLTKNSIALQQNLKSVLLDTHLNPTPTGREDIPKDRQLDPTTLDPKSSLTIDLSFERCRKFWEIASKGPQAVMASIRRGDNYRFEEYRKLLELLCLTERSHETIRTSVASQITHQADDTHGNTREDEPESSMKSSLKFPQDFYDHNSPTIEKRKRIYNECLIELHATVLEEDDDEDDDDPDNTGPGGSRKSKGSLGGNN</sequence>
<dbReference type="Proteomes" id="UP000235392">
    <property type="component" value="Unassembled WGS sequence"/>
</dbReference>
<dbReference type="GO" id="GO:0006893">
    <property type="term" value="P:Golgi to plasma membrane transport"/>
    <property type="evidence" value="ECO:0007669"/>
    <property type="project" value="TreeGrafter"/>
</dbReference>
<feature type="domain" description="Exocyst complex component Sec8 middle helical bundle" evidence="7">
    <location>
        <begin position="631"/>
        <end position="972"/>
    </location>
</feature>
<dbReference type="InterPro" id="IPR039682">
    <property type="entry name" value="Sec8/EXOC4"/>
</dbReference>
<evidence type="ECO:0000313" key="8">
    <source>
        <dbReference type="EMBL" id="PLW10031.1"/>
    </source>
</evidence>
<feature type="compositionally biased region" description="Polar residues" evidence="5">
    <location>
        <begin position="15"/>
        <end position="31"/>
    </location>
</feature>
<feature type="region of interest" description="Disordered" evidence="5">
    <location>
        <begin position="1574"/>
        <end position="1605"/>
    </location>
</feature>
<feature type="compositionally biased region" description="Polar residues" evidence="5">
    <location>
        <begin position="168"/>
        <end position="182"/>
    </location>
</feature>
<feature type="region of interest" description="Disordered" evidence="5">
    <location>
        <begin position="212"/>
        <end position="249"/>
    </location>
</feature>
<evidence type="ECO:0000313" key="10">
    <source>
        <dbReference type="Proteomes" id="UP000235388"/>
    </source>
</evidence>
<feature type="compositionally biased region" description="Basic and acidic residues" evidence="5">
    <location>
        <begin position="1434"/>
        <end position="1444"/>
    </location>
</feature>
<evidence type="ECO:0000256" key="2">
    <source>
        <dbReference type="ARBA" id="ARBA00022483"/>
    </source>
</evidence>
<dbReference type="InterPro" id="IPR048630">
    <property type="entry name" value="Sec8_M"/>
</dbReference>
<comment type="similarity">
    <text evidence="4">Belongs to the SEC8 family.</text>
</comment>
<dbReference type="InterPro" id="IPR007191">
    <property type="entry name" value="Sec8_exocyst_N"/>
</dbReference>
<evidence type="ECO:0000313" key="9">
    <source>
        <dbReference type="EMBL" id="PLW23057.1"/>
    </source>
</evidence>
<reference evidence="10 11" key="1">
    <citation type="submission" date="2017-11" db="EMBL/GenBank/DDBJ databases">
        <title>De novo assembly and phasing of dikaryotic genomes from two isolates of Puccinia coronata f. sp. avenae, the causal agent of oat crown rust.</title>
        <authorList>
            <person name="Miller M.E."/>
            <person name="Zhang Y."/>
            <person name="Omidvar V."/>
            <person name="Sperschneider J."/>
            <person name="Schwessinger B."/>
            <person name="Raley C."/>
            <person name="Palmer J.M."/>
            <person name="Garnica D."/>
            <person name="Upadhyaya N."/>
            <person name="Rathjen J."/>
            <person name="Taylor J.M."/>
            <person name="Park R.F."/>
            <person name="Dodds P.N."/>
            <person name="Hirsch C.D."/>
            <person name="Kianian S.F."/>
            <person name="Figueroa M."/>
        </authorList>
    </citation>
    <scope>NUCLEOTIDE SEQUENCE [LARGE SCALE GENOMIC DNA]</scope>
    <source>
        <strain evidence="8">12NC29</strain>
        <strain evidence="9">12SD80</strain>
    </source>
</reference>
<evidence type="ECO:0000256" key="3">
    <source>
        <dbReference type="ARBA" id="ARBA00022927"/>
    </source>
</evidence>
<feature type="compositionally biased region" description="Polar residues" evidence="5">
    <location>
        <begin position="134"/>
        <end position="144"/>
    </location>
</feature>
<protein>
    <recommendedName>
        <fullName evidence="4">Exocyst complex component Sec8</fullName>
    </recommendedName>
</protein>
<feature type="compositionally biased region" description="Polar residues" evidence="5">
    <location>
        <begin position="109"/>
        <end position="125"/>
    </location>
</feature>
<dbReference type="STRING" id="200324.A0A2N5TC11"/>
<name>A0A2N5TC11_9BASI</name>
<dbReference type="GO" id="GO:0006612">
    <property type="term" value="P:protein targeting to membrane"/>
    <property type="evidence" value="ECO:0007669"/>
    <property type="project" value="UniProtKB-UniRule"/>
</dbReference>
<dbReference type="GO" id="GO:0000145">
    <property type="term" value="C:exocyst"/>
    <property type="evidence" value="ECO:0007669"/>
    <property type="project" value="UniProtKB-UniRule"/>
</dbReference>